<evidence type="ECO:0000313" key="6">
    <source>
        <dbReference type="EMBL" id="CAB3289843.1"/>
    </source>
</evidence>
<accession>A0A8D6SWZ1</accession>
<keyword evidence="3" id="KW-0274">FAD</keyword>
<gene>
    <name evidence="6" type="ORF">MLAUSG7_1450</name>
</gene>
<evidence type="ECO:0000256" key="4">
    <source>
        <dbReference type="ARBA" id="ARBA00023002"/>
    </source>
</evidence>
<name>A0A8D6SWZ1_9EURY</name>
<dbReference type="GO" id="GO:0016491">
    <property type="term" value="F:oxidoreductase activity"/>
    <property type="evidence" value="ECO:0007669"/>
    <property type="project" value="UniProtKB-KW"/>
</dbReference>
<dbReference type="RefSeq" id="WP_214399774.1">
    <property type="nucleotide sequence ID" value="NZ_LR792632.1"/>
</dbReference>
<keyword evidence="7" id="KW-1185">Reference proteome</keyword>
<evidence type="ECO:0000313" key="7">
    <source>
        <dbReference type="Proteomes" id="UP000679213"/>
    </source>
</evidence>
<dbReference type="SUPFAM" id="SSF51905">
    <property type="entry name" value="FAD/NAD(P)-binding domain"/>
    <property type="match status" value="1"/>
</dbReference>
<keyword evidence="4" id="KW-0560">Oxidoreductase</keyword>
<evidence type="ECO:0000259" key="5">
    <source>
        <dbReference type="PROSITE" id="PS51379"/>
    </source>
</evidence>
<evidence type="ECO:0000256" key="2">
    <source>
        <dbReference type="ARBA" id="ARBA00022630"/>
    </source>
</evidence>
<comment type="similarity">
    <text evidence="1">Belongs to the GMC oxidoreductase family.</text>
</comment>
<dbReference type="Pfam" id="PF13450">
    <property type="entry name" value="NAD_binding_8"/>
    <property type="match status" value="1"/>
</dbReference>
<evidence type="ECO:0000256" key="1">
    <source>
        <dbReference type="ARBA" id="ARBA00010790"/>
    </source>
</evidence>
<keyword evidence="2" id="KW-0285">Flavoprotein</keyword>
<evidence type="ECO:0000256" key="3">
    <source>
        <dbReference type="ARBA" id="ARBA00022827"/>
    </source>
</evidence>
<dbReference type="AlphaFoldDB" id="A0A8D6SWZ1"/>
<protein>
    <submittedName>
        <fullName evidence="6">Glucose-methanol-choline oxidoreductase</fullName>
    </submittedName>
</protein>
<dbReference type="KEGG" id="mesg:MLAUSG7_1450"/>
<proteinExistence type="inferred from homology"/>
<dbReference type="Gene3D" id="3.50.50.60">
    <property type="entry name" value="FAD/NAD(P)-binding domain"/>
    <property type="match status" value="2"/>
</dbReference>
<dbReference type="PANTHER" id="PTHR46056">
    <property type="entry name" value="LONG-CHAIN-ALCOHOL OXIDASE"/>
    <property type="match status" value="1"/>
</dbReference>
<dbReference type="GeneID" id="65884233"/>
<sequence>MYDFAIIGSGVAGSTIANELSEKYKVSVLEKGSNPKYVLEGKNVEINYVYGLGGSAVYSLGNAMKIDIKGYKIKKDIYKEIWEELNIKCPEDRFLNEIDKKFIELGFKKMEKFIDFDKCNKCGECARKLCKAKWTPLNYLKDSNADIFTNFNIKDIEYCGYYEILDENGKKIKTKNIIISAGGINSPRILKKLIDDENIGKNLFVDIFVTVGGILKDSYLNKDVSMLVYKKYKNFILSTHYSKLLYNEIKKDYKDVEEKDIVGIMIKIKDENCGEVLDKNTVKEITKEDFKTLAKGVSEATKYLYKLGVDEDIYTTIPRGSHPGGSLSLVVDDFEIKENLYVCDASLFKESLGVPPIVSIIALSKKFAREMLL</sequence>
<feature type="domain" description="4Fe-4S ferredoxin-type" evidence="5">
    <location>
        <begin position="110"/>
        <end position="140"/>
    </location>
</feature>
<reference evidence="6 7" key="1">
    <citation type="submission" date="2020-04" db="EMBL/GenBank/DDBJ databases">
        <authorList>
            <consortium name="Genoscope - CEA"/>
            <person name="William W."/>
        </authorList>
    </citation>
    <scope>NUCLEOTIDE SEQUENCE [LARGE SCALE GENOMIC DNA]</scope>
    <source>
        <strain evidence="6 7">SG7</strain>
    </source>
</reference>
<organism evidence="6 7">
    <name type="scientific">Methanocaldococcus lauensis</name>
    <dbReference type="NCBI Taxonomy" id="2546128"/>
    <lineage>
        <taxon>Archaea</taxon>
        <taxon>Methanobacteriati</taxon>
        <taxon>Methanobacteriota</taxon>
        <taxon>Methanomada group</taxon>
        <taxon>Methanococci</taxon>
        <taxon>Methanococcales</taxon>
        <taxon>Methanocaldococcaceae</taxon>
        <taxon>Methanocaldococcus</taxon>
    </lineage>
</organism>
<dbReference type="Proteomes" id="UP000679213">
    <property type="component" value="Chromosome I"/>
</dbReference>
<dbReference type="InterPro" id="IPR036188">
    <property type="entry name" value="FAD/NAD-bd_sf"/>
</dbReference>
<dbReference type="PANTHER" id="PTHR46056:SF12">
    <property type="entry name" value="LONG-CHAIN-ALCOHOL OXIDASE"/>
    <property type="match status" value="1"/>
</dbReference>
<dbReference type="EMBL" id="LR792632">
    <property type="protein sequence ID" value="CAB3289843.1"/>
    <property type="molecule type" value="Genomic_DNA"/>
</dbReference>
<dbReference type="PROSITE" id="PS51379">
    <property type="entry name" value="4FE4S_FER_2"/>
    <property type="match status" value="1"/>
</dbReference>
<dbReference type="InterPro" id="IPR017896">
    <property type="entry name" value="4Fe4S_Fe-S-bd"/>
</dbReference>